<keyword evidence="7" id="KW-0238">DNA-binding</keyword>
<evidence type="ECO:0000313" key="15">
    <source>
        <dbReference type="Proteomes" id="UP000192920"/>
    </source>
</evidence>
<dbReference type="AlphaFoldDB" id="A0A1Y6BXH9"/>
<feature type="domain" description="HTH merR-type" evidence="11">
    <location>
        <begin position="4"/>
        <end position="73"/>
    </location>
</feature>
<dbReference type="PANTHER" id="PTHR30204:SF69">
    <property type="entry name" value="MERR-FAMILY TRANSCRIPTIONAL REGULATOR"/>
    <property type="match status" value="1"/>
</dbReference>
<evidence type="ECO:0000256" key="3">
    <source>
        <dbReference type="ARBA" id="ARBA00022491"/>
    </source>
</evidence>
<dbReference type="InterPro" id="IPR047057">
    <property type="entry name" value="MerR_fam"/>
</dbReference>
<dbReference type="Pfam" id="PF13411">
    <property type="entry name" value="MerR_1"/>
    <property type="match status" value="1"/>
</dbReference>
<dbReference type="PANTHER" id="PTHR30204">
    <property type="entry name" value="REDOX-CYCLING DRUG-SENSING TRANSCRIPTIONAL ACTIVATOR SOXR"/>
    <property type="match status" value="1"/>
</dbReference>
<dbReference type="PRINTS" id="PR00040">
    <property type="entry name" value="HTHMERR"/>
</dbReference>
<comment type="function">
    <text evidence="10">Mediates the mercuric-dependent induction of mercury resistance operon. In the absence of mercury MerR represses transcription by binding tightly to the mer operator region; when mercury is present the dimeric complex binds a single ion and becomes a potent transcriptional activator, while remaining bound to the mer site.</text>
</comment>
<dbReference type="GO" id="GO:0046689">
    <property type="term" value="P:response to mercury ion"/>
    <property type="evidence" value="ECO:0007669"/>
    <property type="project" value="UniProtKB-KW"/>
</dbReference>
<reference evidence="13" key="1">
    <citation type="submission" date="2017-04" db="EMBL/GenBank/DDBJ databases">
        <authorList>
            <person name="Afonso C.L."/>
            <person name="Miller P.J."/>
            <person name="Scott M.A."/>
            <person name="Spackman E."/>
            <person name="Goraichik I."/>
            <person name="Dimitrov K.M."/>
            <person name="Suarez D.L."/>
            <person name="Swayne D.E."/>
        </authorList>
    </citation>
    <scope>NUCLEOTIDE SEQUENCE [LARGE SCALE GENOMIC DNA]</scope>
    <source>
        <strain evidence="13">DSM 22618</strain>
    </source>
</reference>
<keyword evidence="15" id="KW-1185">Reference proteome</keyword>
<dbReference type="Proteomes" id="UP000192920">
    <property type="component" value="Unassembled WGS sequence"/>
</dbReference>
<name>A0A1Y6BXH9_9NEIS</name>
<dbReference type="SMART" id="SM00422">
    <property type="entry name" value="HTH_MERR"/>
    <property type="match status" value="1"/>
</dbReference>
<evidence type="ECO:0000313" key="14">
    <source>
        <dbReference type="EMBL" id="SMF47997.1"/>
    </source>
</evidence>
<dbReference type="GO" id="GO:0045340">
    <property type="term" value="F:mercury ion binding"/>
    <property type="evidence" value="ECO:0007669"/>
    <property type="project" value="InterPro"/>
</dbReference>
<dbReference type="GO" id="GO:0003700">
    <property type="term" value="F:DNA-binding transcription factor activity"/>
    <property type="evidence" value="ECO:0007669"/>
    <property type="project" value="InterPro"/>
</dbReference>
<dbReference type="EMBL" id="FXAG01000024">
    <property type="protein sequence ID" value="SMF47997.1"/>
    <property type="molecule type" value="Genomic_DNA"/>
</dbReference>
<proteinExistence type="predicted"/>
<dbReference type="PROSITE" id="PS00552">
    <property type="entry name" value="HTH_MERR_1"/>
    <property type="match status" value="1"/>
</dbReference>
<dbReference type="Gene3D" id="1.10.1660.10">
    <property type="match status" value="1"/>
</dbReference>
<dbReference type="RefSeq" id="WP_085276330.1">
    <property type="nucleotide sequence ID" value="NZ_FXAG01000009.1"/>
</dbReference>
<keyword evidence="9" id="KW-0804">Transcription</keyword>
<dbReference type="InterPro" id="IPR000551">
    <property type="entry name" value="MerR-type_HTH_dom"/>
</dbReference>
<evidence type="ECO:0000256" key="1">
    <source>
        <dbReference type="ARBA" id="ARBA00017146"/>
    </source>
</evidence>
<protein>
    <recommendedName>
        <fullName evidence="1">Mercuric resistance operon regulatory protein</fullName>
    </recommendedName>
</protein>
<evidence type="ECO:0000256" key="5">
    <source>
        <dbReference type="ARBA" id="ARBA00022914"/>
    </source>
</evidence>
<dbReference type="NCBIfam" id="TIGR02051">
    <property type="entry name" value="MerR"/>
    <property type="match status" value="1"/>
</dbReference>
<organism evidence="13 15">
    <name type="scientific">Pseudogulbenkiania subflava DSM 22618</name>
    <dbReference type="NCBI Taxonomy" id="1123014"/>
    <lineage>
        <taxon>Bacteria</taxon>
        <taxon>Pseudomonadati</taxon>
        <taxon>Pseudomonadota</taxon>
        <taxon>Betaproteobacteria</taxon>
        <taxon>Neisseriales</taxon>
        <taxon>Chromobacteriaceae</taxon>
        <taxon>Pseudogulbenkiania</taxon>
    </lineage>
</organism>
<evidence type="ECO:0000313" key="12">
    <source>
        <dbReference type="EMBL" id="SMF23656.1"/>
    </source>
</evidence>
<keyword evidence="5" id="KW-0476">Mercury</keyword>
<evidence type="ECO:0000256" key="6">
    <source>
        <dbReference type="ARBA" id="ARBA00023015"/>
    </source>
</evidence>
<dbReference type="CDD" id="cd04783">
    <property type="entry name" value="HTH_MerR1"/>
    <property type="match status" value="1"/>
</dbReference>
<keyword evidence="4" id="KW-0479">Metal-binding</keyword>
<evidence type="ECO:0000256" key="2">
    <source>
        <dbReference type="ARBA" id="ARBA00022466"/>
    </source>
</evidence>
<gene>
    <name evidence="12" type="ORF">SAMN02745746_02068</name>
    <name evidence="13" type="ORF">SAMN02745746_02616</name>
    <name evidence="14" type="ORF">SAMN02745746_03545</name>
</gene>
<evidence type="ECO:0000256" key="4">
    <source>
        <dbReference type="ARBA" id="ARBA00022723"/>
    </source>
</evidence>
<evidence type="ECO:0000313" key="13">
    <source>
        <dbReference type="EMBL" id="SMF33026.1"/>
    </source>
</evidence>
<dbReference type="STRING" id="1123014.SAMN02745746_02068"/>
<dbReference type="InterPro" id="IPR009061">
    <property type="entry name" value="DNA-bd_dom_put_sf"/>
</dbReference>
<dbReference type="PROSITE" id="PS50937">
    <property type="entry name" value="HTH_MERR_2"/>
    <property type="match status" value="1"/>
</dbReference>
<dbReference type="EMBL" id="FXAG01000014">
    <property type="protein sequence ID" value="SMF33026.1"/>
    <property type="molecule type" value="Genomic_DNA"/>
</dbReference>
<dbReference type="InterPro" id="IPR011794">
    <property type="entry name" value="MerR"/>
</dbReference>
<dbReference type="SUPFAM" id="SSF46955">
    <property type="entry name" value="Putative DNA-binding domain"/>
    <property type="match status" value="1"/>
</dbReference>
<accession>A0A1Y6BXH9</accession>
<reference evidence="15" key="2">
    <citation type="submission" date="2017-04" db="EMBL/GenBank/DDBJ databases">
        <authorList>
            <person name="Varghese N."/>
            <person name="Submissions S."/>
        </authorList>
    </citation>
    <scope>NUCLEOTIDE SEQUENCE [LARGE SCALE GENOMIC DNA]</scope>
    <source>
        <strain evidence="15">DSM 22618</strain>
    </source>
</reference>
<dbReference type="GO" id="GO:0003677">
    <property type="term" value="F:DNA binding"/>
    <property type="evidence" value="ECO:0007669"/>
    <property type="project" value="UniProtKB-KW"/>
</dbReference>
<dbReference type="EMBL" id="FXAG01000009">
    <property type="protein sequence ID" value="SMF23656.1"/>
    <property type="molecule type" value="Genomic_DNA"/>
</dbReference>
<evidence type="ECO:0000256" key="7">
    <source>
        <dbReference type="ARBA" id="ARBA00023125"/>
    </source>
</evidence>
<keyword evidence="2" id="KW-0475">Mercuric resistance</keyword>
<evidence type="ECO:0000256" key="9">
    <source>
        <dbReference type="ARBA" id="ARBA00023163"/>
    </source>
</evidence>
<keyword evidence="8" id="KW-0010">Activator</keyword>
<keyword evidence="6" id="KW-0805">Transcription regulation</keyword>
<evidence type="ECO:0000256" key="8">
    <source>
        <dbReference type="ARBA" id="ARBA00023159"/>
    </source>
</evidence>
<evidence type="ECO:0000256" key="10">
    <source>
        <dbReference type="ARBA" id="ARBA00024874"/>
    </source>
</evidence>
<keyword evidence="3" id="KW-0678">Repressor</keyword>
<evidence type="ECO:0000259" key="11">
    <source>
        <dbReference type="PROSITE" id="PS50937"/>
    </source>
</evidence>
<sequence length="132" mass="14291">MVADLTIGKLADAAGVNVETIRYYQRRGLLDEPAKPQGGHRRYTTDQVKRIRFIKRAQALGFTLTEVSGLLQLNGGCACAETQALALRKLALIEQKIADLAAMRDVLGGLVQQCHAGDGETSCPIIDVLARE</sequence>